<keyword evidence="1" id="KW-0472">Membrane</keyword>
<gene>
    <name evidence="2" type="ORF">JK636_19880</name>
</gene>
<sequence>MKYLIDFLSDRKVLLGIGIGIIISTVIMSSVKFNNNISSTEIEKRAKALGMDYPSEFKVINKDVSK</sequence>
<feature type="transmembrane region" description="Helical" evidence="1">
    <location>
        <begin position="12"/>
        <end position="31"/>
    </location>
</feature>
<accession>A0ABS1TF25</accession>
<reference evidence="2 3" key="1">
    <citation type="submission" date="2021-01" db="EMBL/GenBank/DDBJ databases">
        <title>Genome public.</title>
        <authorList>
            <person name="Liu C."/>
            <person name="Sun Q."/>
        </authorList>
    </citation>
    <scope>NUCLEOTIDE SEQUENCE [LARGE SCALE GENOMIC DNA]</scope>
    <source>
        <strain evidence="2 3">YIM B02515</strain>
    </source>
</reference>
<keyword evidence="1" id="KW-0812">Transmembrane</keyword>
<organism evidence="2 3">
    <name type="scientific">Clostridium rhizosphaerae</name>
    <dbReference type="NCBI Taxonomy" id="2803861"/>
    <lineage>
        <taxon>Bacteria</taxon>
        <taxon>Bacillati</taxon>
        <taxon>Bacillota</taxon>
        <taxon>Clostridia</taxon>
        <taxon>Eubacteriales</taxon>
        <taxon>Clostridiaceae</taxon>
        <taxon>Clostridium</taxon>
    </lineage>
</organism>
<proteinExistence type="predicted"/>
<dbReference type="Proteomes" id="UP000632377">
    <property type="component" value="Unassembled WGS sequence"/>
</dbReference>
<evidence type="ECO:0000313" key="2">
    <source>
        <dbReference type="EMBL" id="MBL4937974.1"/>
    </source>
</evidence>
<keyword evidence="1" id="KW-1133">Transmembrane helix</keyword>
<evidence type="ECO:0000256" key="1">
    <source>
        <dbReference type="SAM" id="Phobius"/>
    </source>
</evidence>
<keyword evidence="3" id="KW-1185">Reference proteome</keyword>
<evidence type="ECO:0000313" key="3">
    <source>
        <dbReference type="Proteomes" id="UP000632377"/>
    </source>
</evidence>
<name>A0ABS1TF25_9CLOT</name>
<protein>
    <submittedName>
        <fullName evidence="2">Uncharacterized protein</fullName>
    </submittedName>
</protein>
<dbReference type="EMBL" id="JAESWC010000018">
    <property type="protein sequence ID" value="MBL4937974.1"/>
    <property type="molecule type" value="Genomic_DNA"/>
</dbReference>
<comment type="caution">
    <text evidence="2">The sequence shown here is derived from an EMBL/GenBank/DDBJ whole genome shotgun (WGS) entry which is preliminary data.</text>
</comment>